<dbReference type="PANTHER" id="PTHR11926:SF1412">
    <property type="entry name" value="UDP-GLYCOSYLTRANSFERASE 83A1-LIKE"/>
    <property type="match status" value="1"/>
</dbReference>
<dbReference type="FunFam" id="3.40.50.2000:FF:000061">
    <property type="entry name" value="UDP-glycosyltransferase 83A1"/>
    <property type="match status" value="1"/>
</dbReference>
<dbReference type="InterPro" id="IPR002213">
    <property type="entry name" value="UDP_glucos_trans"/>
</dbReference>
<keyword evidence="3 4" id="KW-0808">Transferase</keyword>
<organism evidence="6 7">
    <name type="scientific">Acer yangbiense</name>
    <dbReference type="NCBI Taxonomy" id="1000413"/>
    <lineage>
        <taxon>Eukaryota</taxon>
        <taxon>Viridiplantae</taxon>
        <taxon>Streptophyta</taxon>
        <taxon>Embryophyta</taxon>
        <taxon>Tracheophyta</taxon>
        <taxon>Spermatophyta</taxon>
        <taxon>Magnoliopsida</taxon>
        <taxon>eudicotyledons</taxon>
        <taxon>Gunneridae</taxon>
        <taxon>Pentapetalae</taxon>
        <taxon>rosids</taxon>
        <taxon>malvids</taxon>
        <taxon>Sapindales</taxon>
        <taxon>Sapindaceae</taxon>
        <taxon>Hippocastanoideae</taxon>
        <taxon>Acereae</taxon>
        <taxon>Acer</taxon>
    </lineage>
</organism>
<dbReference type="AlphaFoldDB" id="A0A5C7IF47"/>
<dbReference type="GO" id="GO:0080044">
    <property type="term" value="F:quercetin 7-O-glucosyltransferase activity"/>
    <property type="evidence" value="ECO:0007669"/>
    <property type="project" value="TreeGrafter"/>
</dbReference>
<evidence type="ECO:0000256" key="3">
    <source>
        <dbReference type="ARBA" id="ARBA00022679"/>
    </source>
</evidence>
<dbReference type="EMBL" id="VAHF01000003">
    <property type="protein sequence ID" value="TXG67843.1"/>
    <property type="molecule type" value="Genomic_DNA"/>
</dbReference>
<dbReference type="OrthoDB" id="5835829at2759"/>
<keyword evidence="7" id="KW-1185">Reference proteome</keyword>
<proteinExistence type="inferred from homology"/>
<dbReference type="CDD" id="cd03784">
    <property type="entry name" value="GT1_Gtf-like"/>
    <property type="match status" value="1"/>
</dbReference>
<keyword evidence="2 4" id="KW-0328">Glycosyltransferase</keyword>
<dbReference type="SUPFAM" id="SSF53756">
    <property type="entry name" value="UDP-Glycosyltransferase/glycogen phosphorylase"/>
    <property type="match status" value="1"/>
</dbReference>
<dbReference type="InterPro" id="IPR035595">
    <property type="entry name" value="UDP_glycos_trans_CS"/>
</dbReference>
<evidence type="ECO:0000313" key="6">
    <source>
        <dbReference type="EMBL" id="TXG67843.1"/>
    </source>
</evidence>
<dbReference type="FunFam" id="3.40.50.2000:FF:000108">
    <property type="entry name" value="UDP-glycosyltransferase 83A1"/>
    <property type="match status" value="1"/>
</dbReference>
<dbReference type="Proteomes" id="UP000323000">
    <property type="component" value="Chromosome 3"/>
</dbReference>
<comment type="caution">
    <text evidence="6">The sequence shown here is derived from an EMBL/GenBank/DDBJ whole genome shotgun (WGS) entry which is preliminary data.</text>
</comment>
<evidence type="ECO:0000256" key="1">
    <source>
        <dbReference type="ARBA" id="ARBA00009995"/>
    </source>
</evidence>
<evidence type="ECO:0000256" key="2">
    <source>
        <dbReference type="ARBA" id="ARBA00022676"/>
    </source>
</evidence>
<name>A0A5C7IF47_9ROSI</name>
<dbReference type="GO" id="GO:0080043">
    <property type="term" value="F:quercetin 3-O-glucosyltransferase activity"/>
    <property type="evidence" value="ECO:0007669"/>
    <property type="project" value="TreeGrafter"/>
</dbReference>
<evidence type="ECO:0000256" key="5">
    <source>
        <dbReference type="RuleBase" id="RU362057"/>
    </source>
</evidence>
<comment type="similarity">
    <text evidence="1 4">Belongs to the UDP-glycosyltransferase family.</text>
</comment>
<sequence length="446" mass="49991">MGNPHVLVISLPTQGHIIPTMELSRCLVKHGVKITVVNTDFTHKLVVNALLTEVDTADFIRLVSFPLDQFNDIFVSMPGKVKELIEQTNASDSDDDDKITCVVADGILPWALEIAAEMGIRRASFCTYAATMLNSVSSIPKLIEDGIINHDGAPTKEQMVQLSPTMPSMNTSDFLWVNRGVLESEKVFFEYALRNIRSINLSDWVLCNSAYNLEPGAFDMNPKILPIGPLLASNRSENSTGSFWPEDLSCLKWLDQQATQSVVYVAFGSSTLFDQTQFQEFATGLELSKRQFLWVLRPDIAEKLDDASIKGFQERVGTRGCVISWAPQQKVLEHPSIACFLSHCGWNSTIESLSNGVPLLCWPFVADQFHNENYICNFWKVGLGLKRDNKRGMTTCEEIKNKMDELLENETYKTNAVNLKEQIINSIKEGGSSSNNFKSFVEWLKV</sequence>
<accession>A0A5C7IF47</accession>
<dbReference type="PROSITE" id="PS00375">
    <property type="entry name" value="UDPGT"/>
    <property type="match status" value="1"/>
</dbReference>
<reference evidence="7" key="1">
    <citation type="journal article" date="2019" name="Gigascience">
        <title>De novo genome assembly of the endangered Acer yangbiense, a plant species with extremely small populations endemic to Yunnan Province, China.</title>
        <authorList>
            <person name="Yang J."/>
            <person name="Wariss H.M."/>
            <person name="Tao L."/>
            <person name="Zhang R."/>
            <person name="Yun Q."/>
            <person name="Hollingsworth P."/>
            <person name="Dao Z."/>
            <person name="Luo G."/>
            <person name="Guo H."/>
            <person name="Ma Y."/>
            <person name="Sun W."/>
        </authorList>
    </citation>
    <scope>NUCLEOTIDE SEQUENCE [LARGE SCALE GENOMIC DNA]</scope>
    <source>
        <strain evidence="7">cv. Malutang</strain>
    </source>
</reference>
<dbReference type="Gene3D" id="3.40.50.2000">
    <property type="entry name" value="Glycogen Phosphorylase B"/>
    <property type="match status" value="2"/>
</dbReference>
<evidence type="ECO:0000313" key="7">
    <source>
        <dbReference type="Proteomes" id="UP000323000"/>
    </source>
</evidence>
<gene>
    <name evidence="6" type="ORF">EZV62_009118</name>
</gene>
<dbReference type="Pfam" id="PF00201">
    <property type="entry name" value="UDPGT"/>
    <property type="match status" value="1"/>
</dbReference>
<dbReference type="EC" id="2.4.1.-" evidence="5"/>
<evidence type="ECO:0000256" key="4">
    <source>
        <dbReference type="RuleBase" id="RU003718"/>
    </source>
</evidence>
<dbReference type="PANTHER" id="PTHR11926">
    <property type="entry name" value="GLUCOSYL/GLUCURONOSYL TRANSFERASES"/>
    <property type="match status" value="1"/>
</dbReference>
<protein>
    <recommendedName>
        <fullName evidence="5">Glycosyltransferase</fullName>
        <ecNumber evidence="5">2.4.1.-</ecNumber>
    </recommendedName>
</protein>